<protein>
    <submittedName>
        <fullName evidence="3">TerB N-terminal domain-containing protein</fullName>
    </submittedName>
</protein>
<feature type="domain" description="TerB N-terminal" evidence="1">
    <location>
        <begin position="56"/>
        <end position="227"/>
    </location>
</feature>
<evidence type="ECO:0000259" key="1">
    <source>
        <dbReference type="Pfam" id="PF13208"/>
    </source>
</evidence>
<proteinExistence type="predicted"/>
<dbReference type="Pfam" id="PF13208">
    <property type="entry name" value="TerB_N"/>
    <property type="match status" value="1"/>
</dbReference>
<reference evidence="3 4" key="1">
    <citation type="submission" date="2020-10" db="EMBL/GenBank/DDBJ databases">
        <title>Olsenella immobilis sp.nov., isolated from the mud in a fermentation cellar used for the production of Chinese strong-flavoured liquor.</title>
        <authorList>
            <person name="Lu L."/>
        </authorList>
    </citation>
    <scope>NUCLEOTIDE SEQUENCE [LARGE SCALE GENOMIC DNA]</scope>
    <source>
        <strain evidence="3 4">LZLJ-2</strain>
    </source>
</reference>
<dbReference type="KEGG" id="tio:INP52_02645"/>
<dbReference type="AlphaFoldDB" id="A0A7S7MAM0"/>
<feature type="domain" description="TerB-C" evidence="2">
    <location>
        <begin position="399"/>
        <end position="530"/>
    </location>
</feature>
<sequence>MRGQAKAGGGTVADIDALIEQILAASRSRGGGAFSSPRVYQDEPLIRRGSQMPNYLPKPCQQMRALARTPQARAWSSARLFVEQARLVAGYEDDFPYHGTFSSYFPTYDAMSDPQLRGYFTWRTHVRHGRVEKTSAAFAYVRLYELINGVGVEPGEPAFAALESFWKSYREVEPSLDRYARPWLVDYVVYHGLDARLAAAYMDAAHDRAVFVLARAARRALAEPPAKGRRHAERAYGTDPAADDELFAALDALSTYRPQESRLFKDAPEDLMRVSCAVFDRLTRYYRSSRTQGLVESLFGTRHPMPHLMFASALFYPGARHEDCVYELDETRHYECRGGIWTCDGLHDGGGRSSKLGQVLRATDRQLRAALDYPHALKERGDPKYLVRLIDREVGDYLEWKRAHAPRHVQIDLSQLSKIRATAAVTCESLLVDEEREAQDLEEAAAAPVEEPMGELAALSADKALLGLAPEELAFLRALLDGQAPAAAGSADLMVDAINEKLFDLLGDTALEFGPDGAPRVIEDYCDDVRQALGADA</sequence>
<evidence type="ECO:0000259" key="2">
    <source>
        <dbReference type="Pfam" id="PF15615"/>
    </source>
</evidence>
<dbReference type="EMBL" id="CP063767">
    <property type="protein sequence ID" value="QOY61537.1"/>
    <property type="molecule type" value="Genomic_DNA"/>
</dbReference>
<gene>
    <name evidence="3" type="ORF">INP52_02645</name>
</gene>
<accession>A0A7S7MAM0</accession>
<organism evidence="3 4">
    <name type="scientific">Thermophilibacter immobilis</name>
    <dbReference type="NCBI Taxonomy" id="2779519"/>
    <lineage>
        <taxon>Bacteria</taxon>
        <taxon>Bacillati</taxon>
        <taxon>Actinomycetota</taxon>
        <taxon>Coriobacteriia</taxon>
        <taxon>Coriobacteriales</taxon>
        <taxon>Atopobiaceae</taxon>
        <taxon>Thermophilibacter</taxon>
    </lineage>
</organism>
<evidence type="ECO:0000313" key="3">
    <source>
        <dbReference type="EMBL" id="QOY61537.1"/>
    </source>
</evidence>
<keyword evidence="4" id="KW-1185">Reference proteome</keyword>
<dbReference type="InterPro" id="IPR028932">
    <property type="entry name" value="TerB-C"/>
</dbReference>
<dbReference type="InterPro" id="IPR025266">
    <property type="entry name" value="TerB_N"/>
</dbReference>
<dbReference type="Pfam" id="PF15615">
    <property type="entry name" value="TerB_C"/>
    <property type="match status" value="1"/>
</dbReference>
<dbReference type="Proteomes" id="UP000593735">
    <property type="component" value="Chromosome"/>
</dbReference>
<evidence type="ECO:0000313" key="4">
    <source>
        <dbReference type="Proteomes" id="UP000593735"/>
    </source>
</evidence>
<name>A0A7S7MAM0_9ACTN</name>